<organism evidence="3 4">
    <name type="scientific">Rugamonas fusca</name>
    <dbReference type="NCBI Taxonomy" id="2758568"/>
    <lineage>
        <taxon>Bacteria</taxon>
        <taxon>Pseudomonadati</taxon>
        <taxon>Pseudomonadota</taxon>
        <taxon>Betaproteobacteria</taxon>
        <taxon>Burkholderiales</taxon>
        <taxon>Oxalobacteraceae</taxon>
        <taxon>Telluria group</taxon>
        <taxon>Rugamonas</taxon>
    </lineage>
</organism>
<dbReference type="PANTHER" id="PTHR28008">
    <property type="entry name" value="DOMAIN PROTEIN, PUTATIVE (AFU_ORTHOLOGUE AFUA_3G10980)-RELATED"/>
    <property type="match status" value="1"/>
</dbReference>
<dbReference type="Pfam" id="PF04892">
    <property type="entry name" value="VanZ"/>
    <property type="match status" value="1"/>
</dbReference>
<keyword evidence="1" id="KW-0812">Transmembrane</keyword>
<dbReference type="InterPro" id="IPR006976">
    <property type="entry name" value="VanZ-like"/>
</dbReference>
<feature type="transmembrane region" description="Helical" evidence="1">
    <location>
        <begin position="33"/>
        <end position="50"/>
    </location>
</feature>
<comment type="caution">
    <text evidence="3">The sequence shown here is derived from an EMBL/GenBank/DDBJ whole genome shotgun (WGS) entry which is preliminary data.</text>
</comment>
<keyword evidence="4" id="KW-1185">Reference proteome</keyword>
<sequence>MAWELIFFLLALAAVSAGCLAPSGWLPVLPNDKLLHFGAFAALTLLALRLAHGWRELGYWLVGLLVAGWVIEVLQNLVPGRRFCWRDLGANAAGIAAAACCAPLLLNY</sequence>
<dbReference type="RefSeq" id="WP_182220769.1">
    <property type="nucleotide sequence ID" value="NZ_JACEZS010000036.1"/>
</dbReference>
<protein>
    <recommendedName>
        <fullName evidence="2">VanZ-like domain-containing protein</fullName>
    </recommendedName>
</protein>
<evidence type="ECO:0000259" key="2">
    <source>
        <dbReference type="Pfam" id="PF04892"/>
    </source>
</evidence>
<evidence type="ECO:0000313" key="3">
    <source>
        <dbReference type="EMBL" id="MBA5608611.1"/>
    </source>
</evidence>
<gene>
    <name evidence="3" type="ORF">H3H36_25025</name>
</gene>
<dbReference type="PANTHER" id="PTHR28008:SF1">
    <property type="entry name" value="DOMAIN PROTEIN, PUTATIVE (AFU_ORTHOLOGUE AFUA_3G10980)-RELATED"/>
    <property type="match status" value="1"/>
</dbReference>
<dbReference type="Proteomes" id="UP000566711">
    <property type="component" value="Unassembled WGS sequence"/>
</dbReference>
<name>A0A7W2EMH1_9BURK</name>
<accession>A0A7W2EMH1</accession>
<feature type="transmembrane region" description="Helical" evidence="1">
    <location>
        <begin position="57"/>
        <end position="76"/>
    </location>
</feature>
<keyword evidence="1" id="KW-0472">Membrane</keyword>
<feature type="domain" description="VanZ-like" evidence="2">
    <location>
        <begin position="32"/>
        <end position="105"/>
    </location>
</feature>
<feature type="transmembrane region" description="Helical" evidence="1">
    <location>
        <begin position="88"/>
        <end position="106"/>
    </location>
</feature>
<evidence type="ECO:0000256" key="1">
    <source>
        <dbReference type="SAM" id="Phobius"/>
    </source>
</evidence>
<dbReference type="EMBL" id="JACEZS010000036">
    <property type="protein sequence ID" value="MBA5608611.1"/>
    <property type="molecule type" value="Genomic_DNA"/>
</dbReference>
<proteinExistence type="predicted"/>
<keyword evidence="1" id="KW-1133">Transmembrane helix</keyword>
<dbReference type="AlphaFoldDB" id="A0A7W2EMH1"/>
<evidence type="ECO:0000313" key="4">
    <source>
        <dbReference type="Proteomes" id="UP000566711"/>
    </source>
</evidence>
<reference evidence="3 4" key="1">
    <citation type="submission" date="2020-07" db="EMBL/GenBank/DDBJ databases">
        <title>Novel species isolated from subtropical streams in China.</title>
        <authorList>
            <person name="Lu H."/>
        </authorList>
    </citation>
    <scope>NUCLEOTIDE SEQUENCE [LARGE SCALE GENOMIC DNA]</scope>
    <source>
        <strain evidence="3 4">FT3S</strain>
    </source>
</reference>